<dbReference type="EMBL" id="UGKQ01000007">
    <property type="protein sequence ID" value="STS85351.1"/>
    <property type="molecule type" value="Genomic_DNA"/>
</dbReference>
<gene>
    <name evidence="1" type="ORF">NCTC9140_07178</name>
</gene>
<name>A0A377U2N3_KLEPN</name>
<accession>A0A377U2N3</accession>
<protein>
    <submittedName>
        <fullName evidence="1">Uncharacterized protein</fullName>
    </submittedName>
</protein>
<dbReference type="AlphaFoldDB" id="A0A377U2N3"/>
<sequence>MFDIEAGKTNALLDSIKSAVISRYDDVSFMAEADSYLSFEPEANYCHVSDVEFEPFINVIDVSQDYATFEIKATVTYDAECDFNFYHYDSIDKDNVYLAATTESTEVNDTTSVIFTIFNDFERDYDNMDAEDVELTSVIKYVDFGSIEPHYEPEQD</sequence>
<proteinExistence type="predicted"/>
<evidence type="ECO:0000313" key="2">
    <source>
        <dbReference type="Proteomes" id="UP000254938"/>
    </source>
</evidence>
<dbReference type="Proteomes" id="UP000254938">
    <property type="component" value="Unassembled WGS sequence"/>
</dbReference>
<organism evidence="1 2">
    <name type="scientific">Klebsiella pneumoniae</name>
    <dbReference type="NCBI Taxonomy" id="573"/>
    <lineage>
        <taxon>Bacteria</taxon>
        <taxon>Pseudomonadati</taxon>
        <taxon>Pseudomonadota</taxon>
        <taxon>Gammaproteobacteria</taxon>
        <taxon>Enterobacterales</taxon>
        <taxon>Enterobacteriaceae</taxon>
        <taxon>Klebsiella/Raoultella group</taxon>
        <taxon>Klebsiella</taxon>
        <taxon>Klebsiella pneumoniae complex</taxon>
    </lineage>
</organism>
<evidence type="ECO:0000313" key="1">
    <source>
        <dbReference type="EMBL" id="STS85351.1"/>
    </source>
</evidence>
<reference evidence="1 2" key="1">
    <citation type="submission" date="2018-06" db="EMBL/GenBank/DDBJ databases">
        <authorList>
            <consortium name="Pathogen Informatics"/>
            <person name="Doyle S."/>
        </authorList>
    </citation>
    <scope>NUCLEOTIDE SEQUENCE [LARGE SCALE GENOMIC DNA]</scope>
    <source>
        <strain evidence="1 2">NCTC9140</strain>
    </source>
</reference>